<proteinExistence type="predicted"/>
<name>A0A2P2IUM1_RHIMU</name>
<dbReference type="AlphaFoldDB" id="A0A2P2IUM1"/>
<dbReference type="EMBL" id="GGEC01004446">
    <property type="protein sequence ID" value="MBW84929.1"/>
    <property type="molecule type" value="Transcribed_RNA"/>
</dbReference>
<accession>A0A2P2IUM1</accession>
<reference evidence="1" key="1">
    <citation type="submission" date="2018-02" db="EMBL/GenBank/DDBJ databases">
        <title>Rhizophora mucronata_Transcriptome.</title>
        <authorList>
            <person name="Meera S.P."/>
            <person name="Sreeshan A."/>
            <person name="Augustine A."/>
        </authorList>
    </citation>
    <scope>NUCLEOTIDE SEQUENCE</scope>
    <source>
        <tissue evidence="1">Leaf</tissue>
    </source>
</reference>
<protein>
    <submittedName>
        <fullName evidence="1">Uncharacterized protein</fullName>
    </submittedName>
</protein>
<organism evidence="1">
    <name type="scientific">Rhizophora mucronata</name>
    <name type="common">Asiatic mangrove</name>
    <dbReference type="NCBI Taxonomy" id="61149"/>
    <lineage>
        <taxon>Eukaryota</taxon>
        <taxon>Viridiplantae</taxon>
        <taxon>Streptophyta</taxon>
        <taxon>Embryophyta</taxon>
        <taxon>Tracheophyta</taxon>
        <taxon>Spermatophyta</taxon>
        <taxon>Magnoliopsida</taxon>
        <taxon>eudicotyledons</taxon>
        <taxon>Gunneridae</taxon>
        <taxon>Pentapetalae</taxon>
        <taxon>rosids</taxon>
        <taxon>fabids</taxon>
        <taxon>Malpighiales</taxon>
        <taxon>Rhizophoraceae</taxon>
        <taxon>Rhizophora</taxon>
    </lineage>
</organism>
<sequence length="79" mass="8576">MEAQLFKNEPIAAPSATMCVISMPMAIPPQAKVVSCIKTTCDPALGFHELSSGGRNLRLDCGSYWLRHSDREQLALASI</sequence>
<evidence type="ECO:0000313" key="1">
    <source>
        <dbReference type="EMBL" id="MBW84929.1"/>
    </source>
</evidence>